<accession>A0AAD7YTL9</accession>
<dbReference type="Proteomes" id="UP001231518">
    <property type="component" value="Chromosome 11"/>
</dbReference>
<name>A0AAD7YTL9_MYTSE</name>
<dbReference type="AlphaFoldDB" id="A0AAD7YTL9"/>
<evidence type="ECO:0000313" key="3">
    <source>
        <dbReference type="Proteomes" id="UP001231518"/>
    </source>
</evidence>
<keyword evidence="1" id="KW-0175">Coiled coil</keyword>
<comment type="caution">
    <text evidence="2">The sequence shown here is derived from an EMBL/GenBank/DDBJ whole genome shotgun (WGS) entry which is preliminary data.</text>
</comment>
<evidence type="ECO:0000313" key="2">
    <source>
        <dbReference type="EMBL" id="KAJ8727576.1"/>
    </source>
</evidence>
<protein>
    <submittedName>
        <fullName evidence="2">Uncharacterized protein</fullName>
    </submittedName>
</protein>
<reference evidence="2" key="1">
    <citation type="submission" date="2023-03" db="EMBL/GenBank/DDBJ databases">
        <title>Chromosome-level genomes of two armyworms, Mythimna separata and Mythimna loreyi, provide insights into the biosynthesis and reception of sex pheromones.</title>
        <authorList>
            <person name="Zhao H."/>
        </authorList>
    </citation>
    <scope>NUCLEOTIDE SEQUENCE</scope>
    <source>
        <strain evidence="2">BeijingLab</strain>
        <tissue evidence="2">Pupa</tissue>
    </source>
</reference>
<keyword evidence="3" id="KW-1185">Reference proteome</keyword>
<feature type="coiled-coil region" evidence="1">
    <location>
        <begin position="65"/>
        <end position="99"/>
    </location>
</feature>
<dbReference type="EMBL" id="JARGEI010000008">
    <property type="protein sequence ID" value="KAJ8727576.1"/>
    <property type="molecule type" value="Genomic_DNA"/>
</dbReference>
<sequence length="278" mass="32026">MATAQLASGNNQNCISPRRVNAIKLDQYLAEDAKQSPRCEDQQVDNGKVEAGQGEVTPQMIDDNEAKMKERIAQCKNIIDSLKIELNEEKAKMEKQSVDQHCSLRRPDTASKSTTNDNYLCVTTSDEYAGDLSFITNMYSECVDNKLNCDENLMEYEKQLEKYQNTLNLAQIEKKNAIRKQMLSKVYRLKLLEVENQCNIEMLRIKQNLQCLEPLKIIVSKWKNNMDEMYDVNSYDPIPRYPELYSNSCSEIASYELDIKAASEQIENPPQEDDYNKT</sequence>
<organism evidence="2 3">
    <name type="scientific">Mythimna separata</name>
    <name type="common">Oriental armyworm</name>
    <name type="synonym">Pseudaletia separata</name>
    <dbReference type="NCBI Taxonomy" id="271217"/>
    <lineage>
        <taxon>Eukaryota</taxon>
        <taxon>Metazoa</taxon>
        <taxon>Ecdysozoa</taxon>
        <taxon>Arthropoda</taxon>
        <taxon>Hexapoda</taxon>
        <taxon>Insecta</taxon>
        <taxon>Pterygota</taxon>
        <taxon>Neoptera</taxon>
        <taxon>Endopterygota</taxon>
        <taxon>Lepidoptera</taxon>
        <taxon>Glossata</taxon>
        <taxon>Ditrysia</taxon>
        <taxon>Noctuoidea</taxon>
        <taxon>Noctuidae</taxon>
        <taxon>Noctuinae</taxon>
        <taxon>Hadenini</taxon>
        <taxon>Mythimna</taxon>
    </lineage>
</organism>
<proteinExistence type="predicted"/>
<evidence type="ECO:0000256" key="1">
    <source>
        <dbReference type="SAM" id="Coils"/>
    </source>
</evidence>
<gene>
    <name evidence="2" type="ORF">PYW07_001695</name>
</gene>
<feature type="coiled-coil region" evidence="1">
    <location>
        <begin position="146"/>
        <end position="180"/>
    </location>
</feature>